<evidence type="ECO:0000256" key="7">
    <source>
        <dbReference type="ARBA" id="ARBA00022917"/>
    </source>
</evidence>
<protein>
    <recommendedName>
        <fullName evidence="14">Phenylalanine--tRNA ligase, mitochondrial</fullName>
        <ecNumber evidence="3">6.1.1.20</ecNumber>
    </recommendedName>
    <alternativeName>
        <fullName evidence="11">Phenylalanyl-tRNA synthetase</fullName>
    </alternativeName>
</protein>
<evidence type="ECO:0000256" key="4">
    <source>
        <dbReference type="ARBA" id="ARBA00022598"/>
    </source>
</evidence>
<feature type="domain" description="Aminoacyl-transfer RNA synthetases class-II family profile" evidence="16">
    <location>
        <begin position="179"/>
        <end position="374"/>
    </location>
</feature>
<dbReference type="Gene3D" id="3.30.70.380">
    <property type="entry name" value="Ferrodoxin-fold anticodon-binding domain"/>
    <property type="match status" value="1"/>
</dbReference>
<dbReference type="InterPro" id="IPR005121">
    <property type="entry name" value="Fdx_antiC-bd"/>
</dbReference>
<evidence type="ECO:0000256" key="10">
    <source>
        <dbReference type="ARBA" id="ARBA00023146"/>
    </source>
</evidence>
<dbReference type="SMART" id="SM00896">
    <property type="entry name" value="FDX-ACB"/>
    <property type="match status" value="1"/>
</dbReference>
<dbReference type="Pfam" id="PF03147">
    <property type="entry name" value="FDX-ACB"/>
    <property type="match status" value="1"/>
</dbReference>
<dbReference type="AlphaFoldDB" id="A0A427YUC7"/>
<feature type="compositionally biased region" description="Basic and acidic residues" evidence="15">
    <location>
        <begin position="408"/>
        <end position="423"/>
    </location>
</feature>
<evidence type="ECO:0000256" key="6">
    <source>
        <dbReference type="ARBA" id="ARBA00022840"/>
    </source>
</evidence>
<dbReference type="InterPro" id="IPR002319">
    <property type="entry name" value="Phenylalanyl-tRNA_Synthase"/>
</dbReference>
<dbReference type="EMBL" id="RSCD01000002">
    <property type="protein sequence ID" value="RSH94738.1"/>
    <property type="molecule type" value="Genomic_DNA"/>
</dbReference>
<evidence type="ECO:0000256" key="2">
    <source>
        <dbReference type="ARBA" id="ARBA00008226"/>
    </source>
</evidence>
<evidence type="ECO:0000256" key="3">
    <source>
        <dbReference type="ARBA" id="ARBA00012814"/>
    </source>
</evidence>
<comment type="catalytic activity">
    <reaction evidence="12">
        <text>tRNA(Phe) + L-phenylalanine + ATP = L-phenylalanyl-tRNA(Phe) + AMP + diphosphate + H(+)</text>
        <dbReference type="Rhea" id="RHEA:19413"/>
        <dbReference type="Rhea" id="RHEA-COMP:9668"/>
        <dbReference type="Rhea" id="RHEA-COMP:9699"/>
        <dbReference type="ChEBI" id="CHEBI:15378"/>
        <dbReference type="ChEBI" id="CHEBI:30616"/>
        <dbReference type="ChEBI" id="CHEBI:33019"/>
        <dbReference type="ChEBI" id="CHEBI:58095"/>
        <dbReference type="ChEBI" id="CHEBI:78442"/>
        <dbReference type="ChEBI" id="CHEBI:78531"/>
        <dbReference type="ChEBI" id="CHEBI:456215"/>
        <dbReference type="EC" id="6.1.1.20"/>
    </reaction>
</comment>
<evidence type="ECO:0000259" key="16">
    <source>
        <dbReference type="PROSITE" id="PS50862"/>
    </source>
</evidence>
<evidence type="ECO:0000256" key="5">
    <source>
        <dbReference type="ARBA" id="ARBA00022741"/>
    </source>
</evidence>
<organism evidence="18 19">
    <name type="scientific">Saitozyma podzolica</name>
    <dbReference type="NCBI Taxonomy" id="1890683"/>
    <lineage>
        <taxon>Eukaryota</taxon>
        <taxon>Fungi</taxon>
        <taxon>Dikarya</taxon>
        <taxon>Basidiomycota</taxon>
        <taxon>Agaricomycotina</taxon>
        <taxon>Tremellomycetes</taxon>
        <taxon>Tremellales</taxon>
        <taxon>Trimorphomycetaceae</taxon>
        <taxon>Saitozyma</taxon>
    </lineage>
</organism>
<dbReference type="SUPFAM" id="SSF55681">
    <property type="entry name" value="Class II aaRS and biotin synthetases"/>
    <property type="match status" value="1"/>
</dbReference>
<dbReference type="InterPro" id="IPR045864">
    <property type="entry name" value="aa-tRNA-synth_II/BPL/LPL"/>
</dbReference>
<dbReference type="InterPro" id="IPR006195">
    <property type="entry name" value="aa-tRNA-synth_II"/>
</dbReference>
<evidence type="ECO:0000313" key="18">
    <source>
        <dbReference type="EMBL" id="RSH94738.1"/>
    </source>
</evidence>
<dbReference type="GO" id="GO:0005759">
    <property type="term" value="C:mitochondrial matrix"/>
    <property type="evidence" value="ECO:0007669"/>
    <property type="project" value="UniProtKB-SubCell"/>
</dbReference>
<dbReference type="SUPFAM" id="SSF54991">
    <property type="entry name" value="Anticodon-binding domain of PheRS"/>
    <property type="match status" value="1"/>
</dbReference>
<comment type="similarity">
    <text evidence="2">Belongs to the class-II aminoacyl-tRNA synthetase family.</text>
</comment>
<keyword evidence="6" id="KW-0067">ATP-binding</keyword>
<evidence type="ECO:0000313" key="19">
    <source>
        <dbReference type="Proteomes" id="UP000279259"/>
    </source>
</evidence>
<dbReference type="FunFam" id="3.30.930.10:FF:000053">
    <property type="entry name" value="Phenylalanyl-tRNA synthetase mitochondrial"/>
    <property type="match status" value="1"/>
</dbReference>
<comment type="subcellular location">
    <subcellularLocation>
        <location evidence="1">Mitochondrion matrix</location>
    </subcellularLocation>
</comment>
<dbReference type="STRING" id="1890683.A0A427YUC7"/>
<dbReference type="GO" id="GO:0004826">
    <property type="term" value="F:phenylalanine-tRNA ligase activity"/>
    <property type="evidence" value="ECO:0007669"/>
    <property type="project" value="UniProtKB-EC"/>
</dbReference>
<gene>
    <name evidence="18" type="ORF">EHS25_004543</name>
</gene>
<dbReference type="NCBIfam" id="TIGR00469">
    <property type="entry name" value="pheS_mito"/>
    <property type="match status" value="1"/>
</dbReference>
<name>A0A427YUC7_9TREE</name>
<dbReference type="PANTHER" id="PTHR11538:SF41">
    <property type="entry name" value="PHENYLALANINE--TRNA LIGASE, MITOCHONDRIAL"/>
    <property type="match status" value="1"/>
</dbReference>
<keyword evidence="5" id="KW-0547">Nucleotide-binding</keyword>
<evidence type="ECO:0000256" key="13">
    <source>
        <dbReference type="ARBA" id="ARBA00057761"/>
    </source>
</evidence>
<accession>A0A427YUC7</accession>
<comment type="function">
    <text evidence="13">Is responsible for the charging of tRNA(Phe) with phenylalanine in mitochondrial translation.</text>
</comment>
<keyword evidence="4" id="KW-0436">Ligase</keyword>
<dbReference type="PROSITE" id="PS51447">
    <property type="entry name" value="FDX_ACB"/>
    <property type="match status" value="1"/>
</dbReference>
<evidence type="ECO:0000256" key="9">
    <source>
        <dbReference type="ARBA" id="ARBA00023128"/>
    </source>
</evidence>
<evidence type="ECO:0000256" key="15">
    <source>
        <dbReference type="SAM" id="MobiDB-lite"/>
    </source>
</evidence>
<evidence type="ECO:0000256" key="11">
    <source>
        <dbReference type="ARBA" id="ARBA00031194"/>
    </source>
</evidence>
<keyword evidence="8" id="KW-0809">Transit peptide</keyword>
<keyword evidence="7" id="KW-0648">Protein biosynthesis</keyword>
<sequence length="528" mass="58958">MLRLAPSRGLLGRVKPLRAAALPRHFPSLPVFALYPRRNQSSNSVPSSSSSVASSSSPSTSTSSYTVQNRSYHRDDWSNAPPVILSKIGRNLHLTPNHPISILRGIIESHFAEHTSVTPSTPIVSVYQNFDELGFAPDHPGRSLTDSYYLNREHMLRTHTSAHEVETYRSGLDAWLLSADVYRRDEIDSSHYPVFHQMEGTQVWPTTSLHELQKRNAELAKQLADCPLVIEDPTTISDSNPYQASHDPEHAAQITQHLKHSLNGLIFRLFGHTTQDGEPLKVRWIEAFFPFTTPSYEVEVWWNGEWLELLGCGVVMQKTLDQAGVSHKSGWAFGLGLERIAMVLFSIPDIRLFWSTDSRFLSQFREGEITTFKPYSRYPPCYKDMSFWVSPKQQAAVAASGSGTARVESRASAWERESGDNGGKEAGVSTAGGLEPSATTATTTTPVGGKDKAFHENDYCEIVREVAGDLVETVTLIDEFTHPKTGRQSKAYRINYRSMDRSLSNEEVNALHAQVQDRLVADMGIEIR</sequence>
<dbReference type="GO" id="GO:0000049">
    <property type="term" value="F:tRNA binding"/>
    <property type="evidence" value="ECO:0007669"/>
    <property type="project" value="InterPro"/>
</dbReference>
<evidence type="ECO:0000256" key="12">
    <source>
        <dbReference type="ARBA" id="ARBA00049255"/>
    </source>
</evidence>
<proteinExistence type="inferred from homology"/>
<feature type="compositionally biased region" description="Low complexity" evidence="15">
    <location>
        <begin position="41"/>
        <end position="64"/>
    </location>
</feature>
<feature type="region of interest" description="Disordered" evidence="15">
    <location>
        <begin position="408"/>
        <end position="451"/>
    </location>
</feature>
<dbReference type="InterPro" id="IPR036690">
    <property type="entry name" value="Fdx_antiC-bd_sf"/>
</dbReference>
<evidence type="ECO:0000259" key="17">
    <source>
        <dbReference type="PROSITE" id="PS51447"/>
    </source>
</evidence>
<keyword evidence="19" id="KW-1185">Reference proteome</keyword>
<keyword evidence="10" id="KW-0030">Aminoacyl-tRNA synthetase</keyword>
<dbReference type="FunFam" id="3.30.70.380:FF:000002">
    <property type="entry name" value="phenylalanine--tRNA ligase, mitochondrial"/>
    <property type="match status" value="1"/>
</dbReference>
<dbReference type="CDD" id="cd00496">
    <property type="entry name" value="PheRS_alpha_core"/>
    <property type="match status" value="1"/>
</dbReference>
<dbReference type="InterPro" id="IPR004530">
    <property type="entry name" value="Phe-tRNA-synth_IIc_mito"/>
</dbReference>
<dbReference type="EC" id="6.1.1.20" evidence="3"/>
<dbReference type="GO" id="GO:0006432">
    <property type="term" value="P:phenylalanyl-tRNA aminoacylation"/>
    <property type="evidence" value="ECO:0007669"/>
    <property type="project" value="InterPro"/>
</dbReference>
<feature type="region of interest" description="Disordered" evidence="15">
    <location>
        <begin position="40"/>
        <end position="67"/>
    </location>
</feature>
<dbReference type="GO" id="GO:0005524">
    <property type="term" value="F:ATP binding"/>
    <property type="evidence" value="ECO:0007669"/>
    <property type="project" value="UniProtKB-KW"/>
</dbReference>
<dbReference type="Pfam" id="PF01409">
    <property type="entry name" value="tRNA-synt_2d"/>
    <property type="match status" value="2"/>
</dbReference>
<comment type="caution">
    <text evidence="18">The sequence shown here is derived from an EMBL/GenBank/DDBJ whole genome shotgun (WGS) entry which is preliminary data.</text>
</comment>
<keyword evidence="9" id="KW-0496">Mitochondrion</keyword>
<evidence type="ECO:0000256" key="1">
    <source>
        <dbReference type="ARBA" id="ARBA00004305"/>
    </source>
</evidence>
<reference evidence="18 19" key="1">
    <citation type="submission" date="2018-11" db="EMBL/GenBank/DDBJ databases">
        <title>Genome sequence of Saitozyma podzolica DSM 27192.</title>
        <authorList>
            <person name="Aliyu H."/>
            <person name="Gorte O."/>
            <person name="Ochsenreither K."/>
        </authorList>
    </citation>
    <scope>NUCLEOTIDE SEQUENCE [LARGE SCALE GENOMIC DNA]</scope>
    <source>
        <strain evidence="18 19">DSM 27192</strain>
    </source>
</reference>
<dbReference type="PROSITE" id="PS50862">
    <property type="entry name" value="AA_TRNA_LIGASE_II"/>
    <property type="match status" value="1"/>
</dbReference>
<dbReference type="PANTHER" id="PTHR11538">
    <property type="entry name" value="PHENYLALANYL-TRNA SYNTHETASE"/>
    <property type="match status" value="1"/>
</dbReference>
<dbReference type="OrthoDB" id="4457at2759"/>
<evidence type="ECO:0000256" key="8">
    <source>
        <dbReference type="ARBA" id="ARBA00022946"/>
    </source>
</evidence>
<dbReference type="Proteomes" id="UP000279259">
    <property type="component" value="Unassembled WGS sequence"/>
</dbReference>
<feature type="domain" description="FDX-ACB" evidence="17">
    <location>
        <begin position="376"/>
        <end position="528"/>
    </location>
</feature>
<evidence type="ECO:0000256" key="14">
    <source>
        <dbReference type="ARBA" id="ARBA00073229"/>
    </source>
</evidence>
<dbReference type="Gene3D" id="3.30.930.10">
    <property type="entry name" value="Bira Bifunctional Protein, Domain 2"/>
    <property type="match status" value="1"/>
</dbReference>